<sequence length="853" mass="89012">MTDLGQAPVTSTSGALVSRHDVVASLLDTRPCDTVHAISYTTGPPLACGAHRMLACSGAGGRRRRLSNTEQQRQDQLGPMAHPRTGSAVVITRNGDLSGEVQGFDESQKHMGTGPHGHRRHRPWRPRRHLVRWRIDVAVAHNRRRIRQMHWRRLRHRQRLGSVAIPPGAPAPETAGVGARVGAPPAPRRAKIASKSATRANAASRSATAAAASARSASISSCMHASRTRRFSLDTRANSRLRRTRRSSRGGVSFSTRLPRRRRRRAPPPASASPPSPPDIDAEPQPLPVPRVGEVSVGGDAPGRVGDTGGDGGELPTEVEGEEAGCAAAGAMAGGVDRRGSGRGASCIAAGGDGTRVGAAEGTGAGAAERTGVKAGREPCDATGAATAAPPADRPLPTPLSQLLVLLPSRVHCGIAVGRGARRGRIRWQHGGATAVDGSADALGLAAPTHAGGVVDVAAAGRVDGSWGTQAAAPEAEGWVRKDTAHRDGDGMGAMWPAASVANGGGPAVDGTLGSAMTTSTLGEWGNATVCSQQDKRRARIDQRIGQAHNSGSRNKPSNTQSQRAKQSEHKQENRGETEEGDGEGDGEKHHHQPRARPMSGRRRRTPRTSDGQKRSQRAVTPLRDGGHCGGKTASGPEQAGFPSNGAAGTAGGPPPDAASHAHRTPLARMPPPPSLRRHGQPPLQCRARYGVCRPQDSRTKKRPERRSVLGLIAGTTGGTLSLIETEACWRLVDLAAPHRPSSMSVGIFEQSTRHGRARHRRLHDGGVHAAPECKATASLPGACLDAVPRPAHAMTAGRGSAVVCILPGPHAACRRRFAAPPRLPLIGGGWGRPLMTGTGTRELGVAAVNAIR</sequence>
<proteinExistence type="predicted"/>
<feature type="compositionally biased region" description="Low complexity" evidence="1">
    <location>
        <begin position="381"/>
        <end position="391"/>
    </location>
</feature>
<gene>
    <name evidence="2" type="ORF">BU14_0239s0021</name>
</gene>
<feature type="region of interest" description="Disordered" evidence="1">
    <location>
        <begin position="363"/>
        <end position="395"/>
    </location>
</feature>
<dbReference type="Proteomes" id="UP000218209">
    <property type="component" value="Unassembled WGS sequence"/>
</dbReference>
<dbReference type="EMBL" id="KV918906">
    <property type="protein sequence ID" value="OSX75366.1"/>
    <property type="molecule type" value="Genomic_DNA"/>
</dbReference>
<feature type="region of interest" description="Disordered" evidence="1">
    <location>
        <begin position="163"/>
        <end position="203"/>
    </location>
</feature>
<feature type="compositionally biased region" description="Basic residues" evidence="1">
    <location>
        <begin position="590"/>
        <end position="607"/>
    </location>
</feature>
<name>A0A1X6P3M0_PORUM</name>
<reference evidence="2 3" key="1">
    <citation type="submission" date="2017-03" db="EMBL/GenBank/DDBJ databases">
        <title>WGS assembly of Porphyra umbilicalis.</title>
        <authorList>
            <person name="Brawley S.H."/>
            <person name="Blouin N.A."/>
            <person name="Ficko-Blean E."/>
            <person name="Wheeler G.L."/>
            <person name="Lohr M."/>
            <person name="Goodson H.V."/>
            <person name="Jenkins J.W."/>
            <person name="Blaby-Haas C.E."/>
            <person name="Helliwell K.E."/>
            <person name="Chan C."/>
            <person name="Marriage T."/>
            <person name="Bhattacharya D."/>
            <person name="Klein A.S."/>
            <person name="Badis Y."/>
            <person name="Brodie J."/>
            <person name="Cao Y."/>
            <person name="Collen J."/>
            <person name="Dittami S.M."/>
            <person name="Gachon C.M."/>
            <person name="Green B.R."/>
            <person name="Karpowicz S."/>
            <person name="Kim J.W."/>
            <person name="Kudahl U."/>
            <person name="Lin S."/>
            <person name="Michel G."/>
            <person name="Mittag M."/>
            <person name="Olson B.J."/>
            <person name="Pangilinan J."/>
            <person name="Peng Y."/>
            <person name="Qiu H."/>
            <person name="Shu S."/>
            <person name="Singer J.T."/>
            <person name="Smith A.G."/>
            <person name="Sprecher B.N."/>
            <person name="Wagner V."/>
            <person name="Wang W."/>
            <person name="Wang Z.-Y."/>
            <person name="Yan J."/>
            <person name="Yarish C."/>
            <person name="Zoeuner-Riek S."/>
            <person name="Zhuang Y."/>
            <person name="Zou Y."/>
            <person name="Lindquist E.A."/>
            <person name="Grimwood J."/>
            <person name="Barry K."/>
            <person name="Rokhsar D.S."/>
            <person name="Schmutz J."/>
            <person name="Stiller J.W."/>
            <person name="Grossman A.R."/>
            <person name="Prochnik S.E."/>
        </authorList>
    </citation>
    <scope>NUCLEOTIDE SEQUENCE [LARGE SCALE GENOMIC DNA]</scope>
    <source>
        <strain evidence="2">4086291</strain>
    </source>
</reference>
<protein>
    <submittedName>
        <fullName evidence="2">Uncharacterized protein</fullName>
    </submittedName>
</protein>
<evidence type="ECO:0000313" key="3">
    <source>
        <dbReference type="Proteomes" id="UP000218209"/>
    </source>
</evidence>
<feature type="region of interest" description="Disordered" evidence="1">
    <location>
        <begin position="545"/>
        <end position="705"/>
    </location>
</feature>
<accession>A0A1X6P3M0</accession>
<evidence type="ECO:0000256" key="1">
    <source>
        <dbReference type="SAM" id="MobiDB-lite"/>
    </source>
</evidence>
<keyword evidence="3" id="KW-1185">Reference proteome</keyword>
<feature type="compositionally biased region" description="Pro residues" evidence="1">
    <location>
        <begin position="267"/>
        <end position="278"/>
    </location>
</feature>
<organism evidence="2 3">
    <name type="scientific">Porphyra umbilicalis</name>
    <name type="common">Purple laver</name>
    <name type="synonym">Red alga</name>
    <dbReference type="NCBI Taxonomy" id="2786"/>
    <lineage>
        <taxon>Eukaryota</taxon>
        <taxon>Rhodophyta</taxon>
        <taxon>Bangiophyceae</taxon>
        <taxon>Bangiales</taxon>
        <taxon>Bangiaceae</taxon>
        <taxon>Porphyra</taxon>
    </lineage>
</organism>
<feature type="compositionally biased region" description="Polar residues" evidence="1">
    <location>
        <begin position="548"/>
        <end position="565"/>
    </location>
</feature>
<feature type="compositionally biased region" description="Basic and acidic residues" evidence="1">
    <location>
        <begin position="566"/>
        <end position="578"/>
    </location>
</feature>
<dbReference type="AlphaFoldDB" id="A0A1X6P3M0"/>
<feature type="compositionally biased region" description="Low complexity" evidence="1">
    <location>
        <begin position="193"/>
        <end position="203"/>
    </location>
</feature>
<evidence type="ECO:0000313" key="2">
    <source>
        <dbReference type="EMBL" id="OSX75366.1"/>
    </source>
</evidence>
<feature type="compositionally biased region" description="Basic and acidic residues" evidence="1">
    <location>
        <begin position="371"/>
        <end position="380"/>
    </location>
</feature>
<feature type="region of interest" description="Disordered" evidence="1">
    <location>
        <begin position="60"/>
        <end position="83"/>
    </location>
</feature>
<feature type="compositionally biased region" description="Basic residues" evidence="1">
    <location>
        <begin position="239"/>
        <end position="248"/>
    </location>
</feature>
<feature type="region of interest" description="Disordered" evidence="1">
    <location>
        <begin position="215"/>
        <end position="312"/>
    </location>
</feature>